<proteinExistence type="predicted"/>
<evidence type="ECO:0000256" key="1">
    <source>
        <dbReference type="SAM" id="MobiDB-lite"/>
    </source>
</evidence>
<evidence type="ECO:0000313" key="2">
    <source>
        <dbReference type="EMBL" id="XDP99326.1"/>
    </source>
</evidence>
<dbReference type="EMBL" id="CP163431">
    <property type="protein sequence ID" value="XDP99326.1"/>
    <property type="molecule type" value="Genomic_DNA"/>
</dbReference>
<accession>A0AB39LZ10</accession>
<sequence length="78" mass="8662">MYERQKAYQRPPAPIGAIATSRPPGEIKVGDYVFLDDAYRRIADMRSDGASRRILIFADHHPVNVGGLTVTYRPTSSA</sequence>
<dbReference type="AlphaFoldDB" id="A0AB39LZ10"/>
<organism evidence="2">
    <name type="scientific">Streptomyces sp. R08</name>
    <dbReference type="NCBI Taxonomy" id="3238624"/>
    <lineage>
        <taxon>Bacteria</taxon>
        <taxon>Bacillati</taxon>
        <taxon>Actinomycetota</taxon>
        <taxon>Actinomycetes</taxon>
        <taxon>Kitasatosporales</taxon>
        <taxon>Streptomycetaceae</taxon>
        <taxon>Streptomyces</taxon>
    </lineage>
</organism>
<gene>
    <name evidence="2" type="ORF">AB5J58_03635</name>
</gene>
<reference evidence="2" key="1">
    <citation type="submission" date="2024-07" db="EMBL/GenBank/DDBJ databases">
        <authorList>
            <person name="Yu S.T."/>
        </authorList>
    </citation>
    <scope>NUCLEOTIDE SEQUENCE</scope>
    <source>
        <strain evidence="2">R08</strain>
    </source>
</reference>
<feature type="region of interest" description="Disordered" evidence="1">
    <location>
        <begin position="1"/>
        <end position="22"/>
    </location>
</feature>
<dbReference type="RefSeq" id="WP_369186466.1">
    <property type="nucleotide sequence ID" value="NZ_CP163431.1"/>
</dbReference>
<name>A0AB39LZ10_9ACTN</name>
<protein>
    <submittedName>
        <fullName evidence="2">Uncharacterized protein</fullName>
    </submittedName>
</protein>